<gene>
    <name evidence="6" type="ORF">Indivirus_2_11</name>
</gene>
<dbReference type="GO" id="GO:0016757">
    <property type="term" value="F:glycosyltransferase activity"/>
    <property type="evidence" value="ECO:0007669"/>
    <property type="project" value="UniProtKB-KW"/>
</dbReference>
<name>A0A1V0SD50_9VIRU</name>
<dbReference type="EMBL" id="KY684086">
    <property type="protein sequence ID" value="ARF09632.1"/>
    <property type="molecule type" value="Genomic_DNA"/>
</dbReference>
<evidence type="ECO:0000256" key="2">
    <source>
        <dbReference type="ARBA" id="ARBA00022676"/>
    </source>
</evidence>
<evidence type="ECO:0000256" key="1">
    <source>
        <dbReference type="ARBA" id="ARBA00004370"/>
    </source>
</evidence>
<accession>A0A1V0SD50</accession>
<evidence type="ECO:0000259" key="5">
    <source>
        <dbReference type="Pfam" id="PF04991"/>
    </source>
</evidence>
<organism evidence="6">
    <name type="scientific">Indivirus ILV1</name>
    <dbReference type="NCBI Taxonomy" id="1977633"/>
    <lineage>
        <taxon>Viruses</taxon>
        <taxon>Varidnaviria</taxon>
        <taxon>Bamfordvirae</taxon>
        <taxon>Nucleocytoviricota</taxon>
        <taxon>Megaviricetes</taxon>
        <taxon>Imitervirales</taxon>
        <taxon>Mimiviridae</taxon>
        <taxon>Klosneuvirinae</taxon>
        <taxon>Indivirus</taxon>
    </lineage>
</organism>
<dbReference type="Pfam" id="PF01697">
    <property type="entry name" value="Glyco_transf_92"/>
    <property type="match status" value="1"/>
</dbReference>
<evidence type="ECO:0000256" key="4">
    <source>
        <dbReference type="ARBA" id="ARBA00023136"/>
    </source>
</evidence>
<dbReference type="Pfam" id="PF04991">
    <property type="entry name" value="LicD"/>
    <property type="match status" value="1"/>
</dbReference>
<evidence type="ECO:0000313" key="6">
    <source>
        <dbReference type="EMBL" id="ARF09632.1"/>
    </source>
</evidence>
<evidence type="ECO:0000256" key="3">
    <source>
        <dbReference type="ARBA" id="ARBA00022679"/>
    </source>
</evidence>
<comment type="subcellular location">
    <subcellularLocation>
        <location evidence="1">Membrane</location>
    </subcellularLocation>
</comment>
<feature type="domain" description="LicD/FKTN/FKRP nucleotidyltransferase" evidence="5">
    <location>
        <begin position="54"/>
        <end position="152"/>
    </location>
</feature>
<dbReference type="InterPro" id="IPR052942">
    <property type="entry name" value="LPS_cholinephosphotransferase"/>
</dbReference>
<dbReference type="GO" id="GO:0009100">
    <property type="term" value="P:glycoprotein metabolic process"/>
    <property type="evidence" value="ECO:0007669"/>
    <property type="project" value="UniProtKB-ARBA"/>
</dbReference>
<reference evidence="6" key="1">
    <citation type="journal article" date="2017" name="Science">
        <title>Giant viruses with an expanded complement of translation system components.</title>
        <authorList>
            <person name="Schulz F."/>
            <person name="Yutin N."/>
            <person name="Ivanova N.N."/>
            <person name="Ortega D.R."/>
            <person name="Lee T.K."/>
            <person name="Vierheilig J."/>
            <person name="Daims H."/>
            <person name="Horn M."/>
            <person name="Wagner M."/>
            <person name="Jensen G.J."/>
            <person name="Kyrpides N.C."/>
            <person name="Koonin E.V."/>
            <person name="Woyke T."/>
        </authorList>
    </citation>
    <scope>NUCLEOTIDE SEQUENCE</scope>
    <source>
        <strain evidence="6">ILV1</strain>
    </source>
</reference>
<keyword evidence="4" id="KW-0472">Membrane</keyword>
<dbReference type="InterPro" id="IPR008166">
    <property type="entry name" value="Glyco_transf_92"/>
</dbReference>
<dbReference type="PANTHER" id="PTHR43404:SF2">
    <property type="entry name" value="LIPOPOLYSACCHARIDE CHOLINEPHOSPHOTRANSFERASE LICD"/>
    <property type="match status" value="1"/>
</dbReference>
<sequence>MNNYMLIILIFLLVIYLLFDKNIEEYKVEKHLIINSKDMDKLKQMLYNVDKIFKKNDISYCMNGGTLLGAIRHQGLIPWDDDADLYIMAYDENKFLSLKPILNQQGYDIGYWWGGYKIYLLNGKNIDGKNKDYKFPFIDIFLLSRDKHNNLIDKNKFCVMTWPNSYFTDKEFYPLRPYKFHDFEIMGPHNPIPYLDRMYGKNWRHIAFKTFDHESESHIPKQIIHFDVNKAKKNIDLSTMHISKHKICIVAIFKNEQDYLEEWLIHHIDQGINHFYLYSNDPNMYKYSYLKKYKNYITIIPWVDKKNNGSRTIQRQAYEDCIKNYHDSSKYIMLLDIDEYLFPIIPKMKVIDVINSIDNNDIKSIKVPRYNFGSNGHFRKPYSNIVSSYLKHEKICSSYKTIANLSYVDLSLPFYGVHDFPFLDKPGRVYNEYFDYKYLGYPNGCNKNNKNEIPLVINHYYTKSYDEYLKRCEMWKNGGVNNVGYRKDCKNKFMEEDKNEVSGYDYLIQ</sequence>
<dbReference type="PANTHER" id="PTHR43404">
    <property type="entry name" value="LIPOPOLYSACCHARIDE CHOLINEPHOSPHOTRANSFERASE LICD"/>
    <property type="match status" value="1"/>
</dbReference>
<dbReference type="InterPro" id="IPR007074">
    <property type="entry name" value="LicD/FKTN/FKRP_NTP_transf"/>
</dbReference>
<keyword evidence="3 6" id="KW-0808">Transferase</keyword>
<protein>
    <submittedName>
        <fullName evidence="6">Phosphorylcholine metabolism protein LicD and glycosyltransferase family 92 domain containing protein</fullName>
    </submittedName>
</protein>
<proteinExistence type="predicted"/>
<dbReference type="GO" id="GO:0016020">
    <property type="term" value="C:membrane"/>
    <property type="evidence" value="ECO:0007669"/>
    <property type="project" value="UniProtKB-SubCell"/>
</dbReference>
<keyword evidence="2" id="KW-0328">Glycosyltransferase</keyword>